<feature type="compositionally biased region" description="Basic and acidic residues" evidence="1">
    <location>
        <begin position="269"/>
        <end position="281"/>
    </location>
</feature>
<evidence type="ECO:0000256" key="1">
    <source>
        <dbReference type="SAM" id="MobiDB-lite"/>
    </source>
</evidence>
<evidence type="ECO:0000256" key="2">
    <source>
        <dbReference type="SAM" id="SignalP"/>
    </source>
</evidence>
<dbReference type="AlphaFoldDB" id="A0A9P0A1N4"/>
<proteinExistence type="predicted"/>
<feature type="region of interest" description="Disordered" evidence="1">
    <location>
        <begin position="211"/>
        <end position="281"/>
    </location>
</feature>
<keyword evidence="4" id="KW-1185">Reference proteome</keyword>
<dbReference type="InterPro" id="IPR024185">
    <property type="entry name" value="FTHF_cligase-like_sf"/>
</dbReference>
<gene>
    <name evidence="3" type="ORF">BEMITA_LOCUS2002</name>
</gene>
<feature type="signal peptide" evidence="2">
    <location>
        <begin position="1"/>
        <end position="19"/>
    </location>
</feature>
<dbReference type="EMBL" id="OU963862">
    <property type="protein sequence ID" value="CAH0382463.1"/>
    <property type="molecule type" value="Genomic_DNA"/>
</dbReference>
<sequence length="281" mass="32808">MKVLTILIISIHAVFEGDARMDTRRRNYGSQQMYSFFVKKLGISTHISSVIELKILSLAQSGRISTERLRIMAELDCKLEKMSKVEKFFENQSIRKQYPAADRIGIYLSRPEQPDTIEIFKEMLKDGKHVFIPWVTTERDLELVSKRGLSDLDSSLNRYGFRQPNRTMDQQEAIKTDLTEEPHHPDEDSLIGQNIPEKSSTEFPRLVQLDEKQDTQNPRSLNHGFTRRENTGIIESENTRTETVRGHRKESMNSSKPLRKVHTYQTNYERTETDETKMRDK</sequence>
<dbReference type="InterPro" id="IPR002698">
    <property type="entry name" value="FTHF_cligase"/>
</dbReference>
<keyword evidence="2" id="KW-0732">Signal</keyword>
<accession>A0A9P0A1N4</accession>
<feature type="chain" id="PRO_5040510086" evidence="2">
    <location>
        <begin position="20"/>
        <end position="281"/>
    </location>
</feature>
<reference evidence="3" key="1">
    <citation type="submission" date="2021-12" db="EMBL/GenBank/DDBJ databases">
        <authorList>
            <person name="King R."/>
        </authorList>
    </citation>
    <scope>NUCLEOTIDE SEQUENCE</scope>
</reference>
<dbReference type="SUPFAM" id="SSF100950">
    <property type="entry name" value="NagB/RpiA/CoA transferase-like"/>
    <property type="match status" value="1"/>
</dbReference>
<feature type="compositionally biased region" description="Basic and acidic residues" evidence="1">
    <location>
        <begin position="237"/>
        <end position="251"/>
    </location>
</feature>
<dbReference type="Proteomes" id="UP001152759">
    <property type="component" value="Chromosome 1"/>
</dbReference>
<organism evidence="3 4">
    <name type="scientific">Bemisia tabaci</name>
    <name type="common">Sweetpotato whitefly</name>
    <name type="synonym">Aleurodes tabaci</name>
    <dbReference type="NCBI Taxonomy" id="7038"/>
    <lineage>
        <taxon>Eukaryota</taxon>
        <taxon>Metazoa</taxon>
        <taxon>Ecdysozoa</taxon>
        <taxon>Arthropoda</taxon>
        <taxon>Hexapoda</taxon>
        <taxon>Insecta</taxon>
        <taxon>Pterygota</taxon>
        <taxon>Neoptera</taxon>
        <taxon>Paraneoptera</taxon>
        <taxon>Hemiptera</taxon>
        <taxon>Sternorrhyncha</taxon>
        <taxon>Aleyrodoidea</taxon>
        <taxon>Aleyrodidae</taxon>
        <taxon>Aleyrodinae</taxon>
        <taxon>Bemisia</taxon>
    </lineage>
</organism>
<protein>
    <submittedName>
        <fullName evidence="3">Uncharacterized protein</fullName>
    </submittedName>
</protein>
<evidence type="ECO:0000313" key="4">
    <source>
        <dbReference type="Proteomes" id="UP001152759"/>
    </source>
</evidence>
<dbReference type="InterPro" id="IPR037171">
    <property type="entry name" value="NagB/RpiA_transferase-like"/>
</dbReference>
<dbReference type="Pfam" id="PF01812">
    <property type="entry name" value="5-FTHF_cyc-lig"/>
    <property type="match status" value="1"/>
</dbReference>
<evidence type="ECO:0000313" key="3">
    <source>
        <dbReference type="EMBL" id="CAH0382463.1"/>
    </source>
</evidence>
<name>A0A9P0A1N4_BEMTA</name>
<dbReference type="Gene3D" id="3.40.50.10420">
    <property type="entry name" value="NagB/RpiA/CoA transferase-like"/>
    <property type="match status" value="1"/>
</dbReference>